<proteinExistence type="predicted"/>
<evidence type="ECO:0000313" key="1">
    <source>
        <dbReference type="EMBL" id="KAJ2859182.1"/>
    </source>
</evidence>
<evidence type="ECO:0000313" key="2">
    <source>
        <dbReference type="Proteomes" id="UP001140074"/>
    </source>
</evidence>
<organism evidence="1 2">
    <name type="scientific">Coemansia aciculifera</name>
    <dbReference type="NCBI Taxonomy" id="417176"/>
    <lineage>
        <taxon>Eukaryota</taxon>
        <taxon>Fungi</taxon>
        <taxon>Fungi incertae sedis</taxon>
        <taxon>Zoopagomycota</taxon>
        <taxon>Kickxellomycotina</taxon>
        <taxon>Kickxellomycetes</taxon>
        <taxon>Kickxellales</taxon>
        <taxon>Kickxellaceae</taxon>
        <taxon>Coemansia</taxon>
    </lineage>
</organism>
<protein>
    <submittedName>
        <fullName evidence="1">Uncharacterized protein</fullName>
    </submittedName>
</protein>
<accession>A0A9W8M1V3</accession>
<dbReference type="AlphaFoldDB" id="A0A9W8M1V3"/>
<reference evidence="1" key="1">
    <citation type="submission" date="2022-07" db="EMBL/GenBank/DDBJ databases">
        <title>Phylogenomic reconstructions and comparative analyses of Kickxellomycotina fungi.</title>
        <authorList>
            <person name="Reynolds N.K."/>
            <person name="Stajich J.E."/>
            <person name="Barry K."/>
            <person name="Grigoriev I.V."/>
            <person name="Crous P."/>
            <person name="Smith M.E."/>
        </authorList>
    </citation>
    <scope>NUCLEOTIDE SEQUENCE</scope>
    <source>
        <strain evidence="1">RSA 476</strain>
    </source>
</reference>
<gene>
    <name evidence="1" type="ORF">GGH94_006242</name>
</gene>
<dbReference type="Proteomes" id="UP001140074">
    <property type="component" value="Unassembled WGS sequence"/>
</dbReference>
<sequence length="259" mass="29019">MFMPPVDVVEANYKLLSNLLFSTLCQGGIKGVHVYAEQVTIPVSLDVQALPGLTSIYQGHNVFCTPFVQLAYRNAGTLKALDVDVGAEEDWLSLVYGGTQVSATFSSLVEHALTLTDVPYDTTWTVIDNVSPFPVLSPLKVYGNRYPFNDNLLFRGNGKMMKHLRIPFCALARNSGRFDIFRRSDIVQMNLVCIGPILDLDNAFVAERGEAIIRLQLHRVLETSAALVRKAFSREISWAMVHMPFKPFADSIRRLMFED</sequence>
<name>A0A9W8M1V3_9FUNG</name>
<comment type="caution">
    <text evidence="1">The sequence shown here is derived from an EMBL/GenBank/DDBJ whole genome shotgun (WGS) entry which is preliminary data.</text>
</comment>
<dbReference type="EMBL" id="JANBUY010000422">
    <property type="protein sequence ID" value="KAJ2859182.1"/>
    <property type="molecule type" value="Genomic_DNA"/>
</dbReference>
<keyword evidence="2" id="KW-1185">Reference proteome</keyword>